<dbReference type="Proteomes" id="UP000295293">
    <property type="component" value="Unassembled WGS sequence"/>
</dbReference>
<dbReference type="EMBL" id="SNZH01000001">
    <property type="protein sequence ID" value="TDR48639.1"/>
    <property type="molecule type" value="Genomic_DNA"/>
</dbReference>
<proteinExistence type="predicted"/>
<reference evidence="3 4" key="1">
    <citation type="submission" date="2019-03" db="EMBL/GenBank/DDBJ databases">
        <title>Genomic Encyclopedia of Type Strains, Phase IV (KMG-IV): sequencing the most valuable type-strain genomes for metagenomic binning, comparative biology and taxonomic classification.</title>
        <authorList>
            <person name="Goeker M."/>
        </authorList>
    </citation>
    <scope>NUCLEOTIDE SEQUENCE [LARGE SCALE GENOMIC DNA]</scope>
    <source>
        <strain evidence="3 4">DSM 21667</strain>
    </source>
</reference>
<keyword evidence="4" id="KW-1185">Reference proteome</keyword>
<feature type="region of interest" description="Disordered" evidence="1">
    <location>
        <begin position="412"/>
        <end position="433"/>
    </location>
</feature>
<evidence type="ECO:0000313" key="4">
    <source>
        <dbReference type="Proteomes" id="UP000295293"/>
    </source>
</evidence>
<protein>
    <submittedName>
        <fullName evidence="3">Uncharacterized protein</fullName>
    </submittedName>
</protein>
<evidence type="ECO:0000256" key="1">
    <source>
        <dbReference type="SAM" id="MobiDB-lite"/>
    </source>
</evidence>
<organism evidence="3 4">
    <name type="scientific">Tahibacter aquaticus</name>
    <dbReference type="NCBI Taxonomy" id="520092"/>
    <lineage>
        <taxon>Bacteria</taxon>
        <taxon>Pseudomonadati</taxon>
        <taxon>Pseudomonadota</taxon>
        <taxon>Gammaproteobacteria</taxon>
        <taxon>Lysobacterales</taxon>
        <taxon>Rhodanobacteraceae</taxon>
        <taxon>Tahibacter</taxon>
    </lineage>
</organism>
<keyword evidence="2" id="KW-0472">Membrane</keyword>
<accession>A0A4R6ZAB8</accession>
<feature type="transmembrane region" description="Helical" evidence="2">
    <location>
        <begin position="21"/>
        <end position="45"/>
    </location>
</feature>
<dbReference type="AlphaFoldDB" id="A0A4R6ZAB8"/>
<sequence length="692" mass="72676">MQAFALLSRSGVSAVSRRWAPLFASVATGVIATCGVGLLLGPIAAHGAAFPPHANASPARPTYAEAGDGELHIRFNHELLAQLGLQALQADGRSVATEGLAIPLSSLGKTRLELQGAGLRAWQGGELRAAAGFVLADGDGTTRLDFRTLSLIPRRGSTELDFSGATTAARLRADSVMAIRASDAAALQVLSLDLRLAPEAAAELGQPGWAGLTIADAQLSLKLTRPSPAGESSCAVPNWPGSGDGAYAADLQLDGITAQMMRCGEPGCSGNACTCDGPGGTDAAVVIAPAAELSNPDDDNGGLPCTAADPCSADLPWNARFSPPRPPHGNDQHPLLIWNLYRLDADGGISQIGRSGVKHAFVALNSQCACADAQILGRGCSDTYASNNNDNNAALGARREVDPTQVRWGRCGSLDDDEVVPPNPDLGGCDGKRDASGNTVWSHRLSVRESQLDPAQHVGSRYLFEAWYLVRDDVNIYNSMGFIEVAPHWEGTWQLPPAPATAFRRGSALDAWAPPQAADPLQLVSSHRDARGQLRLATRVRDLGQGRWRYDYALVNFDYAQVQTAGSEPNLRVLGNAGLAAVSLPLPASTRVLASVFVDGDLLAGNDWNSHRLAQELRWQAVPGTSLDWGSLFRYSLIADAAPVSGTLQTWLDADAQQAGPALAALVPGAPGTGWIFSDAFEALLRGGTRTP</sequence>
<evidence type="ECO:0000256" key="2">
    <source>
        <dbReference type="SAM" id="Phobius"/>
    </source>
</evidence>
<comment type="caution">
    <text evidence="3">The sequence shown here is derived from an EMBL/GenBank/DDBJ whole genome shotgun (WGS) entry which is preliminary data.</text>
</comment>
<keyword evidence="2" id="KW-0812">Transmembrane</keyword>
<keyword evidence="2" id="KW-1133">Transmembrane helix</keyword>
<gene>
    <name evidence="3" type="ORF">DFR29_101261</name>
</gene>
<evidence type="ECO:0000313" key="3">
    <source>
        <dbReference type="EMBL" id="TDR48639.1"/>
    </source>
</evidence>
<name>A0A4R6ZAB8_9GAMM</name>